<evidence type="ECO:0000313" key="2">
    <source>
        <dbReference type="Ensembl" id="ENSLAFP00000021085.1"/>
    </source>
</evidence>
<feature type="repeat" description="ANK" evidence="1">
    <location>
        <begin position="55"/>
        <end position="87"/>
    </location>
</feature>
<sequence length="104" mass="11066">PSGLPGNFTEVKTTGIDKRNAKGESRLHLAARRGNLSLVKALIESGAYVNLKDNAGWTPLHEASSEGFSDIVVELLKAGANVNSENLDGILPLHDAVINNHLKV</sequence>
<dbReference type="PROSITE" id="PS50088">
    <property type="entry name" value="ANK_REPEAT"/>
    <property type="match status" value="2"/>
</dbReference>
<dbReference type="STRING" id="9785.ENSLAFP00000021085"/>
<dbReference type="Gene3D" id="1.25.40.20">
    <property type="entry name" value="Ankyrin repeat-containing domain"/>
    <property type="match status" value="2"/>
</dbReference>
<dbReference type="PRINTS" id="PR01415">
    <property type="entry name" value="ANKYRIN"/>
</dbReference>
<dbReference type="PANTHER" id="PTHR24176">
    <property type="entry name" value="ANKYRIN REPEAT DOMAIN-CONTAINING PROTEIN 31-RELATED"/>
    <property type="match status" value="1"/>
</dbReference>
<dbReference type="Ensembl" id="ENSLAFT00000034694.1">
    <property type="protein sequence ID" value="ENSLAFP00000021085.1"/>
    <property type="gene ID" value="ENSLAFG00000026415.1"/>
</dbReference>
<evidence type="ECO:0000313" key="3">
    <source>
        <dbReference type="Proteomes" id="UP000007646"/>
    </source>
</evidence>
<feature type="repeat" description="ANK" evidence="1">
    <location>
        <begin position="22"/>
        <end position="54"/>
    </location>
</feature>
<dbReference type="InterPro" id="IPR042334">
    <property type="entry name" value="ANKRD31"/>
</dbReference>
<reference evidence="2 3" key="1">
    <citation type="submission" date="2009-06" db="EMBL/GenBank/DDBJ databases">
        <title>The Genome Sequence of Loxodonta africana (African elephant).</title>
        <authorList>
            <person name="Di Palma F."/>
            <person name="Heiman D."/>
            <person name="Young S."/>
            <person name="Johnson J."/>
            <person name="Lander E.S."/>
            <person name="Lindblad-Toh K."/>
        </authorList>
    </citation>
    <scope>NUCLEOTIDE SEQUENCE [LARGE SCALE GENOMIC DNA]</scope>
    <source>
        <strain evidence="2 3">Isolate ISIS603380</strain>
    </source>
</reference>
<dbReference type="SMART" id="SM00248">
    <property type="entry name" value="ANK"/>
    <property type="match status" value="2"/>
</dbReference>
<dbReference type="Proteomes" id="UP000007646">
    <property type="component" value="Unassembled WGS sequence"/>
</dbReference>
<dbReference type="OMA" id="YGDAKYS"/>
<dbReference type="Pfam" id="PF12796">
    <property type="entry name" value="Ank_2"/>
    <property type="match status" value="1"/>
</dbReference>
<proteinExistence type="predicted"/>
<evidence type="ECO:0000256" key="1">
    <source>
        <dbReference type="PROSITE-ProRule" id="PRU00023"/>
    </source>
</evidence>
<dbReference type="InterPro" id="IPR036770">
    <property type="entry name" value="Ankyrin_rpt-contain_sf"/>
</dbReference>
<dbReference type="InParanoid" id="G3TZS7"/>
<dbReference type="AlphaFoldDB" id="G3TZS7"/>
<keyword evidence="1" id="KW-0040">ANK repeat</keyword>
<accession>G3TZS7</accession>
<dbReference type="eggNOG" id="ENOG502QS0Y">
    <property type="taxonomic scope" value="Eukaryota"/>
</dbReference>
<dbReference type="PROSITE" id="PS50297">
    <property type="entry name" value="ANK_REP_REGION"/>
    <property type="match status" value="2"/>
</dbReference>
<dbReference type="HOGENOM" id="CLU_000134_45_5_1"/>
<keyword evidence="3" id="KW-1185">Reference proteome</keyword>
<name>G3TZS7_LOXAF</name>
<dbReference type="GeneTree" id="ENSGT00940000162618"/>
<reference evidence="2" key="2">
    <citation type="submission" date="2025-08" db="UniProtKB">
        <authorList>
            <consortium name="Ensembl"/>
        </authorList>
    </citation>
    <scope>IDENTIFICATION</scope>
    <source>
        <strain evidence="2">Isolate ISIS603380</strain>
    </source>
</reference>
<organism evidence="2 3">
    <name type="scientific">Loxodonta africana</name>
    <name type="common">African elephant</name>
    <dbReference type="NCBI Taxonomy" id="9785"/>
    <lineage>
        <taxon>Eukaryota</taxon>
        <taxon>Metazoa</taxon>
        <taxon>Chordata</taxon>
        <taxon>Craniata</taxon>
        <taxon>Vertebrata</taxon>
        <taxon>Euteleostomi</taxon>
        <taxon>Mammalia</taxon>
        <taxon>Eutheria</taxon>
        <taxon>Afrotheria</taxon>
        <taxon>Proboscidea</taxon>
        <taxon>Elephantidae</taxon>
        <taxon>Loxodonta</taxon>
    </lineage>
</organism>
<dbReference type="InterPro" id="IPR002110">
    <property type="entry name" value="Ankyrin_rpt"/>
</dbReference>
<dbReference type="SUPFAM" id="SSF48403">
    <property type="entry name" value="Ankyrin repeat"/>
    <property type="match status" value="1"/>
</dbReference>
<reference evidence="2" key="3">
    <citation type="submission" date="2025-09" db="UniProtKB">
        <authorList>
            <consortium name="Ensembl"/>
        </authorList>
    </citation>
    <scope>IDENTIFICATION</scope>
    <source>
        <strain evidence="2">Isolate ISIS603380</strain>
    </source>
</reference>
<dbReference type="PANTHER" id="PTHR24176:SF14">
    <property type="entry name" value="ANKYRIN REPEAT DOMAIN-CONTAINING PROTEIN 31"/>
    <property type="match status" value="1"/>
</dbReference>
<protein>
    <submittedName>
        <fullName evidence="2">Uncharacterized protein</fullName>
    </submittedName>
</protein>